<accession>A0A0A9H0A2</accession>
<reference evidence="1" key="1">
    <citation type="submission" date="2014-09" db="EMBL/GenBank/DDBJ databases">
        <authorList>
            <person name="Magalhaes I.L.F."/>
            <person name="Oliveira U."/>
            <person name="Santos F.R."/>
            <person name="Vidigal T.H.D.A."/>
            <person name="Brescovit A.D."/>
            <person name="Santos A.J."/>
        </authorList>
    </citation>
    <scope>NUCLEOTIDE SEQUENCE</scope>
    <source>
        <tissue evidence="1">Shoot tissue taken approximately 20 cm above the soil surface</tissue>
    </source>
</reference>
<protein>
    <submittedName>
        <fullName evidence="1">Uncharacterized protein</fullName>
    </submittedName>
</protein>
<proteinExistence type="predicted"/>
<dbReference type="EMBL" id="GBRH01168677">
    <property type="protein sequence ID" value="JAE29219.1"/>
    <property type="molecule type" value="Transcribed_RNA"/>
</dbReference>
<reference evidence="1" key="2">
    <citation type="journal article" date="2015" name="Data Brief">
        <title>Shoot transcriptome of the giant reed, Arundo donax.</title>
        <authorList>
            <person name="Barrero R.A."/>
            <person name="Guerrero F.D."/>
            <person name="Moolhuijzen P."/>
            <person name="Goolsby J.A."/>
            <person name="Tidwell J."/>
            <person name="Bellgard S.E."/>
            <person name="Bellgard M.I."/>
        </authorList>
    </citation>
    <scope>NUCLEOTIDE SEQUENCE</scope>
    <source>
        <tissue evidence="1">Shoot tissue taken approximately 20 cm above the soil surface</tissue>
    </source>
</reference>
<dbReference type="AlphaFoldDB" id="A0A0A9H0A2"/>
<evidence type="ECO:0000313" key="1">
    <source>
        <dbReference type="EMBL" id="JAE29219.1"/>
    </source>
</evidence>
<sequence>MQSRQLCSQEAIEKIQHLTEAQTDNFCQLKNAHHDTPKILFSDEHL</sequence>
<organism evidence="1">
    <name type="scientific">Arundo donax</name>
    <name type="common">Giant reed</name>
    <name type="synonym">Donax arundinaceus</name>
    <dbReference type="NCBI Taxonomy" id="35708"/>
    <lineage>
        <taxon>Eukaryota</taxon>
        <taxon>Viridiplantae</taxon>
        <taxon>Streptophyta</taxon>
        <taxon>Embryophyta</taxon>
        <taxon>Tracheophyta</taxon>
        <taxon>Spermatophyta</taxon>
        <taxon>Magnoliopsida</taxon>
        <taxon>Liliopsida</taxon>
        <taxon>Poales</taxon>
        <taxon>Poaceae</taxon>
        <taxon>PACMAD clade</taxon>
        <taxon>Arundinoideae</taxon>
        <taxon>Arundineae</taxon>
        <taxon>Arundo</taxon>
    </lineage>
</organism>
<name>A0A0A9H0A2_ARUDO</name>